<evidence type="ECO:0000256" key="5">
    <source>
        <dbReference type="ARBA" id="ARBA00023284"/>
    </source>
</evidence>
<keyword evidence="4" id="KW-1015">Disulfide bond</keyword>
<dbReference type="InterPro" id="IPR036249">
    <property type="entry name" value="Thioredoxin-like_sf"/>
</dbReference>
<comment type="similarity">
    <text evidence="1">Belongs to the thioredoxin family. DsbA subfamily.</text>
</comment>
<dbReference type="InterPro" id="IPR013766">
    <property type="entry name" value="Thioredoxin_domain"/>
</dbReference>
<dbReference type="GO" id="GO:0016491">
    <property type="term" value="F:oxidoreductase activity"/>
    <property type="evidence" value="ECO:0007669"/>
    <property type="project" value="UniProtKB-KW"/>
</dbReference>
<keyword evidence="6" id="KW-0472">Membrane</keyword>
<name>A0A955RQG3_UNCKA</name>
<feature type="domain" description="Thioredoxin" evidence="7">
    <location>
        <begin position="29"/>
        <end position="216"/>
    </location>
</feature>
<dbReference type="PROSITE" id="PS51352">
    <property type="entry name" value="THIOREDOXIN_2"/>
    <property type="match status" value="1"/>
</dbReference>
<dbReference type="InterPro" id="IPR012336">
    <property type="entry name" value="Thioredoxin-like_fold"/>
</dbReference>
<keyword evidence="6" id="KW-1133">Transmembrane helix</keyword>
<evidence type="ECO:0000313" key="8">
    <source>
        <dbReference type="EMBL" id="MCA9390493.1"/>
    </source>
</evidence>
<evidence type="ECO:0000256" key="6">
    <source>
        <dbReference type="SAM" id="Phobius"/>
    </source>
</evidence>
<evidence type="ECO:0000313" key="9">
    <source>
        <dbReference type="Proteomes" id="UP000701698"/>
    </source>
</evidence>
<gene>
    <name evidence="8" type="ORF">KC571_03755</name>
</gene>
<protein>
    <submittedName>
        <fullName evidence="8">DsbA family protein</fullName>
    </submittedName>
</protein>
<reference evidence="8" key="1">
    <citation type="submission" date="2020-04" db="EMBL/GenBank/DDBJ databases">
        <authorList>
            <person name="Zhang T."/>
        </authorList>
    </citation>
    <scope>NUCLEOTIDE SEQUENCE</scope>
    <source>
        <strain evidence="8">HKST-UBA01</strain>
    </source>
</reference>
<keyword evidence="3" id="KW-0560">Oxidoreductase</keyword>
<dbReference type="PANTHER" id="PTHR13887">
    <property type="entry name" value="GLUTATHIONE S-TRANSFERASE KAPPA"/>
    <property type="match status" value="1"/>
</dbReference>
<evidence type="ECO:0000259" key="7">
    <source>
        <dbReference type="PROSITE" id="PS51352"/>
    </source>
</evidence>
<dbReference type="Pfam" id="PF13462">
    <property type="entry name" value="Thioredoxin_4"/>
    <property type="match status" value="1"/>
</dbReference>
<dbReference type="AlphaFoldDB" id="A0A955RQG3"/>
<keyword evidence="6" id="KW-0812">Transmembrane</keyword>
<dbReference type="EMBL" id="JAGQKX010000110">
    <property type="protein sequence ID" value="MCA9390493.1"/>
    <property type="molecule type" value="Genomic_DNA"/>
</dbReference>
<dbReference type="Proteomes" id="UP000701698">
    <property type="component" value="Unassembled WGS sequence"/>
</dbReference>
<reference evidence="8" key="2">
    <citation type="journal article" date="2021" name="Microbiome">
        <title>Successional dynamics and alternative stable states in a saline activated sludge microbial community over 9 years.</title>
        <authorList>
            <person name="Wang Y."/>
            <person name="Ye J."/>
            <person name="Ju F."/>
            <person name="Liu L."/>
            <person name="Boyd J.A."/>
            <person name="Deng Y."/>
            <person name="Parks D.H."/>
            <person name="Jiang X."/>
            <person name="Yin X."/>
            <person name="Woodcroft B.J."/>
            <person name="Tyson G.W."/>
            <person name="Hugenholtz P."/>
            <person name="Polz M.F."/>
            <person name="Zhang T."/>
        </authorList>
    </citation>
    <scope>NUCLEOTIDE SEQUENCE</scope>
    <source>
        <strain evidence="8">HKST-UBA01</strain>
    </source>
</reference>
<dbReference type="Gene3D" id="3.40.30.10">
    <property type="entry name" value="Glutaredoxin"/>
    <property type="match status" value="1"/>
</dbReference>
<evidence type="ECO:0000256" key="2">
    <source>
        <dbReference type="ARBA" id="ARBA00022729"/>
    </source>
</evidence>
<feature type="transmembrane region" description="Helical" evidence="6">
    <location>
        <begin position="12"/>
        <end position="30"/>
    </location>
</feature>
<organism evidence="8 9">
    <name type="scientific">candidate division WWE3 bacterium</name>
    <dbReference type="NCBI Taxonomy" id="2053526"/>
    <lineage>
        <taxon>Bacteria</taxon>
        <taxon>Katanobacteria</taxon>
    </lineage>
</organism>
<evidence type="ECO:0000256" key="1">
    <source>
        <dbReference type="ARBA" id="ARBA00005791"/>
    </source>
</evidence>
<sequence length="217" mass="23691">MGSNSNSDFKIIAAVVIVSIVIFAGLIWLVDGSQTPTTVDLGYLIGSDPHTKGPEDAALTIVEFSDFQCPACKAAGPVLDAFLQDNPEDVRLIYRHFPLVSIHLNSRAAAVASEVAAESGKFWEYHDLLFANQATWSQESDPTDLFVSYAAQLDIDSETFREKLSQTAYNTAVRDDQVIAQDLNLNSTPTLFINGELYSGVPSTSDLYQYLSEAKSN</sequence>
<dbReference type="SUPFAM" id="SSF52833">
    <property type="entry name" value="Thioredoxin-like"/>
    <property type="match status" value="1"/>
</dbReference>
<proteinExistence type="inferred from homology"/>
<keyword evidence="2" id="KW-0732">Signal</keyword>
<evidence type="ECO:0000256" key="3">
    <source>
        <dbReference type="ARBA" id="ARBA00023002"/>
    </source>
</evidence>
<accession>A0A955RQG3</accession>
<evidence type="ECO:0000256" key="4">
    <source>
        <dbReference type="ARBA" id="ARBA00023157"/>
    </source>
</evidence>
<comment type="caution">
    <text evidence="8">The sequence shown here is derived from an EMBL/GenBank/DDBJ whole genome shotgun (WGS) entry which is preliminary data.</text>
</comment>
<dbReference type="PANTHER" id="PTHR13887:SF14">
    <property type="entry name" value="DISULFIDE BOND FORMATION PROTEIN D"/>
    <property type="match status" value="1"/>
</dbReference>
<keyword evidence="5" id="KW-0676">Redox-active center</keyword>